<reference evidence="2 3" key="1">
    <citation type="submission" date="2009-04" db="EMBL/GenBank/DDBJ databases">
        <authorList>
            <person name="Reysenbach A.-L."/>
            <person name="Heidelberg J.F."/>
            <person name="Nelson W.C."/>
        </authorList>
    </citation>
    <scope>NUCLEOTIDE SEQUENCE [LARGE SCALE GENOMIC DNA]</scope>
    <source>
        <strain evidence="2 3">SS-5</strain>
    </source>
</reference>
<evidence type="ECO:0000313" key="3">
    <source>
        <dbReference type="Proteomes" id="UP000005540"/>
    </source>
</evidence>
<dbReference type="Proteomes" id="UP000005540">
    <property type="component" value="Unassembled WGS sequence"/>
</dbReference>
<keyword evidence="3" id="KW-1185">Reference proteome</keyword>
<dbReference type="AlphaFoldDB" id="C4FLI5"/>
<feature type="signal peptide" evidence="1">
    <location>
        <begin position="1"/>
        <end position="18"/>
    </location>
</feature>
<feature type="chain" id="PRO_5002938144" evidence="1">
    <location>
        <begin position="19"/>
        <end position="99"/>
    </location>
</feature>
<organism evidence="2 3">
    <name type="scientific">Sulfurihydrogenibium yellowstonense SS-5</name>
    <dbReference type="NCBI Taxonomy" id="432331"/>
    <lineage>
        <taxon>Bacteria</taxon>
        <taxon>Pseudomonadati</taxon>
        <taxon>Aquificota</taxon>
        <taxon>Aquificia</taxon>
        <taxon>Aquificales</taxon>
        <taxon>Hydrogenothermaceae</taxon>
        <taxon>Sulfurihydrogenibium</taxon>
    </lineage>
</organism>
<accession>C4FLI5</accession>
<sequence length="99" mass="10814">MARKFLVTVLCFIGIANAADVLKNSNIEYLDAARSALKTAYESGATLKAPYEYGKAKGFYKIAVEESSNFNVDKSNEAAKKSIEWSLKAIEKASQGEVK</sequence>
<keyword evidence="1" id="KW-0732">Signal</keyword>
<name>C4FLI5_9AQUI</name>
<comment type="caution">
    <text evidence="2">The sequence shown here is derived from an EMBL/GenBank/DDBJ whole genome shotgun (WGS) entry which is preliminary data.</text>
</comment>
<evidence type="ECO:0000256" key="1">
    <source>
        <dbReference type="SAM" id="SignalP"/>
    </source>
</evidence>
<dbReference type="EMBL" id="ABZS01000157">
    <property type="protein sequence ID" value="EEP60066.1"/>
    <property type="molecule type" value="Genomic_DNA"/>
</dbReference>
<dbReference type="OrthoDB" id="14713at2"/>
<evidence type="ECO:0000313" key="2">
    <source>
        <dbReference type="EMBL" id="EEP60066.1"/>
    </source>
</evidence>
<proteinExistence type="predicted"/>
<protein>
    <submittedName>
        <fullName evidence="2">Uncharacterized protein</fullName>
    </submittedName>
</protein>
<dbReference type="RefSeq" id="WP_007547786.1">
    <property type="nucleotide sequence ID" value="NZ_ABZS01000157.1"/>
</dbReference>
<gene>
    <name evidence="2" type="ORF">SULYE_1439</name>
</gene>